<proteinExistence type="predicted"/>
<evidence type="ECO:0000313" key="3">
    <source>
        <dbReference type="Proteomes" id="UP000054565"/>
    </source>
</evidence>
<gene>
    <name evidence="2" type="ORF">CIRG_04621</name>
</gene>
<evidence type="ECO:0000256" key="1">
    <source>
        <dbReference type="SAM" id="MobiDB-lite"/>
    </source>
</evidence>
<protein>
    <submittedName>
        <fullName evidence="2">Uncharacterized protein</fullName>
    </submittedName>
</protein>
<accession>A0A0J6YB26</accession>
<feature type="region of interest" description="Disordered" evidence="1">
    <location>
        <begin position="71"/>
        <end position="91"/>
    </location>
</feature>
<dbReference type="EMBL" id="DS028095">
    <property type="protein sequence ID" value="KMP04940.1"/>
    <property type="molecule type" value="Genomic_DNA"/>
</dbReference>
<evidence type="ECO:0000313" key="2">
    <source>
        <dbReference type="EMBL" id="KMP04940.1"/>
    </source>
</evidence>
<organism evidence="2 3">
    <name type="scientific">Coccidioides immitis RMSCC 2394</name>
    <dbReference type="NCBI Taxonomy" id="404692"/>
    <lineage>
        <taxon>Eukaryota</taxon>
        <taxon>Fungi</taxon>
        <taxon>Dikarya</taxon>
        <taxon>Ascomycota</taxon>
        <taxon>Pezizomycotina</taxon>
        <taxon>Eurotiomycetes</taxon>
        <taxon>Eurotiomycetidae</taxon>
        <taxon>Onygenales</taxon>
        <taxon>Onygenaceae</taxon>
        <taxon>Coccidioides</taxon>
    </lineage>
</organism>
<dbReference type="Proteomes" id="UP000054565">
    <property type="component" value="Unassembled WGS sequence"/>
</dbReference>
<dbReference type="AlphaFoldDB" id="A0A0J6YB26"/>
<sequence>MEMLAVLIGNSAELSSAWSTYSDANPANKQESTTPWSFEHIRQHEKKFGLGILHLSAGKGCPRRNLALIAGSERPQDGRSPRDNIHPVTNLTPSPLGCSSFEGWFDLKQQASNLQNATNNSKNRQLSQLTPPAALGERYAGISHL</sequence>
<feature type="compositionally biased region" description="Basic and acidic residues" evidence="1">
    <location>
        <begin position="74"/>
        <end position="85"/>
    </location>
</feature>
<reference evidence="3" key="1">
    <citation type="journal article" date="2010" name="Genome Res.">
        <title>Population genomic sequencing of Coccidioides fungi reveals recent hybridization and transposon control.</title>
        <authorList>
            <person name="Neafsey D.E."/>
            <person name="Barker B.M."/>
            <person name="Sharpton T.J."/>
            <person name="Stajich J.E."/>
            <person name="Park D.J."/>
            <person name="Whiston E."/>
            <person name="Hung C.-Y."/>
            <person name="McMahan C."/>
            <person name="White J."/>
            <person name="Sykes S."/>
            <person name="Heiman D."/>
            <person name="Young S."/>
            <person name="Zeng Q."/>
            <person name="Abouelleil A."/>
            <person name="Aftuck L."/>
            <person name="Bessette D."/>
            <person name="Brown A."/>
            <person name="FitzGerald M."/>
            <person name="Lui A."/>
            <person name="Macdonald J.P."/>
            <person name="Priest M."/>
            <person name="Orbach M.J."/>
            <person name="Galgiani J.N."/>
            <person name="Kirkland T.N."/>
            <person name="Cole G.T."/>
            <person name="Birren B.W."/>
            <person name="Henn M.R."/>
            <person name="Taylor J.W."/>
            <person name="Rounsley S.D."/>
        </authorList>
    </citation>
    <scope>NUCLEOTIDE SEQUENCE [LARGE SCALE GENOMIC DNA]</scope>
    <source>
        <strain evidence="3">RMSCC 2394</strain>
    </source>
</reference>
<name>A0A0J6YB26_COCIT</name>